<dbReference type="Proteomes" id="UP000669317">
    <property type="component" value="Unassembled WGS sequence"/>
</dbReference>
<dbReference type="EMBL" id="JAGIKT010000107">
    <property type="protein sequence ID" value="MBP0116007.1"/>
    <property type="molecule type" value="Genomic_DNA"/>
</dbReference>
<sequence>MRRGADLDPSTSRFMKMSAVFSQPLVVPVMIPPSMSSTICRVRGLSPDGGSAIDRYIKAR</sequence>
<keyword evidence="2" id="KW-1185">Reference proteome</keyword>
<organism evidence="1 2">
    <name type="scientific">Bradyrhizobium vignae</name>
    <dbReference type="NCBI Taxonomy" id="1549949"/>
    <lineage>
        <taxon>Bacteria</taxon>
        <taxon>Pseudomonadati</taxon>
        <taxon>Pseudomonadota</taxon>
        <taxon>Alphaproteobacteria</taxon>
        <taxon>Hyphomicrobiales</taxon>
        <taxon>Nitrobacteraceae</taxon>
        <taxon>Bradyrhizobium</taxon>
    </lineage>
</organism>
<dbReference type="RefSeq" id="WP_129143873.1">
    <property type="nucleotide sequence ID" value="NZ_JAGIKT010000107.1"/>
</dbReference>
<evidence type="ECO:0000313" key="2">
    <source>
        <dbReference type="Proteomes" id="UP000669317"/>
    </source>
</evidence>
<name>A0ABS4A6G6_9BRAD</name>
<accession>A0ABS4A6G6</accession>
<protein>
    <submittedName>
        <fullName evidence="1">Uncharacterized protein</fullName>
    </submittedName>
</protein>
<evidence type="ECO:0000313" key="1">
    <source>
        <dbReference type="EMBL" id="MBP0116007.1"/>
    </source>
</evidence>
<gene>
    <name evidence="1" type="ORF">JWS04_34075</name>
</gene>
<comment type="caution">
    <text evidence="1">The sequence shown here is derived from an EMBL/GenBank/DDBJ whole genome shotgun (WGS) entry which is preliminary data.</text>
</comment>
<proteinExistence type="predicted"/>
<reference evidence="1 2" key="1">
    <citation type="submission" date="2021-03" db="EMBL/GenBank/DDBJ databases">
        <title>Genome Sequence of Bradyrhizobium vignae strain ISRA400.</title>
        <authorList>
            <person name="Tisa L.S."/>
            <person name="Svistoonoff S."/>
            <person name="Hocher V."/>
            <person name="Fall S."/>
            <person name="Zaiya A."/>
            <person name="Naing D."/>
            <person name="Niang N."/>
            <person name="Diouf A."/>
            <person name="Dasylva M.C."/>
            <person name="Toure O."/>
            <person name="Gueye M."/>
            <person name="Gully D."/>
            <person name="Tisseyre P."/>
            <person name="Simpson S."/>
            <person name="Morris K."/>
            <person name="Thomas W.K."/>
        </authorList>
    </citation>
    <scope>NUCLEOTIDE SEQUENCE [LARGE SCALE GENOMIC DNA]</scope>
    <source>
        <strain evidence="1 2">ISRA400</strain>
    </source>
</reference>